<dbReference type="EMBL" id="CP000527">
    <property type="protein sequence ID" value="ABM28308.1"/>
    <property type="molecule type" value="Genomic_DNA"/>
</dbReference>
<dbReference type="KEGG" id="dvl:Dvul_1289"/>
<reference evidence="2" key="1">
    <citation type="journal article" date="2009" name="Environ. Microbiol.">
        <title>Contribution of mobile genetic elements to Desulfovibrio vulgaris genome plasticity.</title>
        <authorList>
            <person name="Walker C.B."/>
            <person name="Stolyar S."/>
            <person name="Chivian D."/>
            <person name="Pinel N."/>
            <person name="Gabster J.A."/>
            <person name="Dehal P.S."/>
            <person name="He Z."/>
            <person name="Yang Z.K."/>
            <person name="Yen H.C."/>
            <person name="Zhou J."/>
            <person name="Wall J.D."/>
            <person name="Hazen T.C."/>
            <person name="Arkin A.P."/>
            <person name="Stahl D.A."/>
        </authorList>
    </citation>
    <scope>NUCLEOTIDE SEQUENCE [LARGE SCALE GENOMIC DNA]</scope>
    <source>
        <strain evidence="2">DP4</strain>
    </source>
</reference>
<dbReference type="RefSeq" id="WP_010939161.1">
    <property type="nucleotide sequence ID" value="NC_008751.1"/>
</dbReference>
<dbReference type="AlphaFoldDB" id="A0A0H3A803"/>
<accession>A0A0H3A803</accession>
<dbReference type="Gene3D" id="1.10.1660.10">
    <property type="match status" value="1"/>
</dbReference>
<proteinExistence type="predicted"/>
<organism evidence="1 2">
    <name type="scientific">Nitratidesulfovibrio vulgaris (strain DP4)</name>
    <name type="common">Desulfovibrio vulgaris</name>
    <dbReference type="NCBI Taxonomy" id="391774"/>
    <lineage>
        <taxon>Bacteria</taxon>
        <taxon>Pseudomonadati</taxon>
        <taxon>Thermodesulfobacteriota</taxon>
        <taxon>Desulfovibrionia</taxon>
        <taxon>Desulfovibrionales</taxon>
        <taxon>Desulfovibrionaceae</taxon>
        <taxon>Nitratidesulfovibrio</taxon>
    </lineage>
</organism>
<sequence>MEGKHSVAGLPIRSELIARAEFLELAAILPARLNELIELGWIEPVMTPVEAMLFRQIDVYRIRKLERICADFELPSVGGIIIVDLLDRIDTLNSRIRELEVSIRR</sequence>
<name>A0A0H3A803_NITV4</name>
<gene>
    <name evidence="1" type="ordered locus">Dvul_1289</name>
</gene>
<evidence type="ECO:0000313" key="2">
    <source>
        <dbReference type="Proteomes" id="UP000009173"/>
    </source>
</evidence>
<evidence type="ECO:0000313" key="1">
    <source>
        <dbReference type="EMBL" id="ABM28308.1"/>
    </source>
</evidence>
<protein>
    <submittedName>
        <fullName evidence="1">DafA protein</fullName>
    </submittedName>
</protein>
<dbReference type="HOGENOM" id="CLU_168853_0_0_7"/>
<dbReference type="Pfam" id="PF13591">
    <property type="entry name" value="MerR_2"/>
    <property type="match status" value="1"/>
</dbReference>
<dbReference type="Proteomes" id="UP000009173">
    <property type="component" value="Chromosome"/>
</dbReference>